<protein>
    <recommendedName>
        <fullName evidence="10">Wiskott-Aldrich syndrome protein family member</fullName>
    </recommendedName>
</protein>
<sequence length="260" mass="29366">MPFVKRNIAPRHLCHGTVPDGIGNELECVTNNTLSAIIRQLSSLSKQAENVFGELFNEANTFYGRANSLQDRIDRLAIKVTQLDSSIEEVSLQDINMRKAFKSSTVQDQQVLSKGSTPTSVSDMYNTSDKAPPLSALTAYRYVQLDCLINQVTQPFTNCIILCSKTEKTQQTGRKGEGKGLVHTHIYKMSKTEQKRCVDSNTIQREVKKVRKARNRRQEWNMMAFDKELRPDHRHPQTLRRGASSEGSLSPDGRFVFGET</sequence>
<evidence type="ECO:0000256" key="7">
    <source>
        <dbReference type="SAM" id="MobiDB-lite"/>
    </source>
</evidence>
<evidence type="ECO:0000313" key="9">
    <source>
        <dbReference type="Proteomes" id="UP000261520"/>
    </source>
</evidence>
<evidence type="ECO:0000256" key="5">
    <source>
        <dbReference type="ARBA" id="ARBA00023203"/>
    </source>
</evidence>
<evidence type="ECO:0000256" key="4">
    <source>
        <dbReference type="ARBA" id="ARBA00022553"/>
    </source>
</evidence>
<dbReference type="Gene3D" id="1.20.5.340">
    <property type="match status" value="1"/>
</dbReference>
<dbReference type="GO" id="GO:0003779">
    <property type="term" value="F:actin binding"/>
    <property type="evidence" value="ECO:0007669"/>
    <property type="project" value="UniProtKB-KW"/>
</dbReference>
<dbReference type="GO" id="GO:0005856">
    <property type="term" value="C:cytoskeleton"/>
    <property type="evidence" value="ECO:0007669"/>
    <property type="project" value="UniProtKB-SubCell"/>
</dbReference>
<dbReference type="Gene3D" id="6.10.280.150">
    <property type="match status" value="1"/>
</dbReference>
<dbReference type="PANTHER" id="PTHR12902">
    <property type="entry name" value="WASP-1"/>
    <property type="match status" value="1"/>
</dbReference>
<dbReference type="PANTHER" id="PTHR12902:SF7">
    <property type="entry name" value="ACTIN-BINDING PROTEIN WASF3"/>
    <property type="match status" value="1"/>
</dbReference>
<dbReference type="FunFam" id="1.20.5.340:FF:000012">
    <property type="entry name" value="Wiskott-Aldrich syndrome protein family member 1"/>
    <property type="match status" value="1"/>
</dbReference>
<evidence type="ECO:0000256" key="3">
    <source>
        <dbReference type="ARBA" id="ARBA00022490"/>
    </source>
</evidence>
<evidence type="ECO:0008006" key="10">
    <source>
        <dbReference type="Google" id="ProtNLM"/>
    </source>
</evidence>
<keyword evidence="3" id="KW-0963">Cytoplasm</keyword>
<evidence type="ECO:0000313" key="8">
    <source>
        <dbReference type="Ensembl" id="ENSPMGP00000008235.1"/>
    </source>
</evidence>
<dbReference type="GO" id="GO:0030027">
    <property type="term" value="C:lamellipodium"/>
    <property type="evidence" value="ECO:0007669"/>
    <property type="project" value="TreeGrafter"/>
</dbReference>
<organism evidence="8 9">
    <name type="scientific">Periophthalmus magnuspinnatus</name>
    <dbReference type="NCBI Taxonomy" id="409849"/>
    <lineage>
        <taxon>Eukaryota</taxon>
        <taxon>Metazoa</taxon>
        <taxon>Chordata</taxon>
        <taxon>Craniata</taxon>
        <taxon>Vertebrata</taxon>
        <taxon>Euteleostomi</taxon>
        <taxon>Actinopterygii</taxon>
        <taxon>Neopterygii</taxon>
        <taxon>Teleostei</taxon>
        <taxon>Neoteleostei</taxon>
        <taxon>Acanthomorphata</taxon>
        <taxon>Gobiaria</taxon>
        <taxon>Gobiiformes</taxon>
        <taxon>Gobioidei</taxon>
        <taxon>Gobiidae</taxon>
        <taxon>Oxudercinae</taxon>
        <taxon>Periophthalmus</taxon>
    </lineage>
</organism>
<keyword evidence="5" id="KW-0009">Actin-binding</keyword>
<evidence type="ECO:0000256" key="2">
    <source>
        <dbReference type="ARBA" id="ARBA00006993"/>
    </source>
</evidence>
<dbReference type="GO" id="GO:0034237">
    <property type="term" value="F:protein kinase A regulatory subunit binding"/>
    <property type="evidence" value="ECO:0007669"/>
    <property type="project" value="TreeGrafter"/>
</dbReference>
<comment type="similarity">
    <text evidence="2">Belongs to the SCAR/WAVE family.</text>
</comment>
<dbReference type="GO" id="GO:0071933">
    <property type="term" value="F:Arp2/3 complex binding"/>
    <property type="evidence" value="ECO:0007669"/>
    <property type="project" value="TreeGrafter"/>
</dbReference>
<proteinExistence type="inferred from homology"/>
<feature type="region of interest" description="Disordered" evidence="7">
    <location>
        <begin position="226"/>
        <end position="260"/>
    </location>
</feature>
<dbReference type="Ensembl" id="ENSPMGT00000008764.1">
    <property type="protein sequence ID" value="ENSPMGP00000008235.1"/>
    <property type="gene ID" value="ENSPMGG00000006825.1"/>
</dbReference>
<dbReference type="GO" id="GO:0030036">
    <property type="term" value="P:actin cytoskeleton organization"/>
    <property type="evidence" value="ECO:0007669"/>
    <property type="project" value="InterPro"/>
</dbReference>
<reference evidence="8" key="2">
    <citation type="submission" date="2025-09" db="UniProtKB">
        <authorList>
            <consortium name="Ensembl"/>
        </authorList>
    </citation>
    <scope>IDENTIFICATION</scope>
</reference>
<evidence type="ECO:0000256" key="6">
    <source>
        <dbReference type="ARBA" id="ARBA00023212"/>
    </source>
</evidence>
<reference evidence="8" key="1">
    <citation type="submission" date="2025-08" db="UniProtKB">
        <authorList>
            <consortium name="Ensembl"/>
        </authorList>
    </citation>
    <scope>IDENTIFICATION</scope>
</reference>
<feature type="compositionally biased region" description="Basic and acidic residues" evidence="7">
    <location>
        <begin position="226"/>
        <end position="235"/>
    </location>
</feature>
<dbReference type="InterPro" id="IPR028288">
    <property type="entry name" value="SCAR/WAVE_fam"/>
</dbReference>
<keyword evidence="4" id="KW-0597">Phosphoprotein</keyword>
<evidence type="ECO:0000256" key="1">
    <source>
        <dbReference type="ARBA" id="ARBA00004245"/>
    </source>
</evidence>
<comment type="subcellular location">
    <subcellularLocation>
        <location evidence="1">Cytoplasm</location>
        <location evidence="1">Cytoskeleton</location>
    </subcellularLocation>
</comment>
<accession>A0A3B3ZUJ7</accession>
<keyword evidence="9" id="KW-1185">Reference proteome</keyword>
<dbReference type="Proteomes" id="UP000261520">
    <property type="component" value="Unplaced"/>
</dbReference>
<name>A0A3B3ZUJ7_9GOBI</name>
<dbReference type="GO" id="GO:0031209">
    <property type="term" value="C:SCAR complex"/>
    <property type="evidence" value="ECO:0007669"/>
    <property type="project" value="TreeGrafter"/>
</dbReference>
<dbReference type="GO" id="GO:2000601">
    <property type="term" value="P:positive regulation of Arp2/3 complex-mediated actin nucleation"/>
    <property type="evidence" value="ECO:0007669"/>
    <property type="project" value="TreeGrafter"/>
</dbReference>
<keyword evidence="6" id="KW-0206">Cytoskeleton</keyword>
<dbReference type="AlphaFoldDB" id="A0A3B3ZUJ7"/>